<dbReference type="AlphaFoldDB" id="A0A411E927"/>
<name>A0A411E927_9FLAO</name>
<organism evidence="2 3">
    <name type="scientific">Muriicola soli</name>
    <dbReference type="NCBI Taxonomy" id="2507538"/>
    <lineage>
        <taxon>Bacteria</taxon>
        <taxon>Pseudomonadati</taxon>
        <taxon>Bacteroidota</taxon>
        <taxon>Flavobacteriia</taxon>
        <taxon>Flavobacteriales</taxon>
        <taxon>Flavobacteriaceae</taxon>
        <taxon>Muriicola</taxon>
    </lineage>
</organism>
<feature type="transmembrane region" description="Helical" evidence="1">
    <location>
        <begin position="66"/>
        <end position="86"/>
    </location>
</feature>
<dbReference type="OrthoDB" id="1453199at2"/>
<protein>
    <submittedName>
        <fullName evidence="2">Uncharacterized protein</fullName>
    </submittedName>
</protein>
<feature type="transmembrane region" description="Helical" evidence="1">
    <location>
        <begin position="12"/>
        <end position="34"/>
    </location>
</feature>
<evidence type="ECO:0000313" key="2">
    <source>
        <dbReference type="EMBL" id="QBA64034.1"/>
    </source>
</evidence>
<keyword evidence="1" id="KW-0472">Membrane</keyword>
<keyword evidence="1" id="KW-1133">Transmembrane helix</keyword>
<dbReference type="KEGG" id="mur:EQY75_05475"/>
<feature type="transmembrane region" description="Helical" evidence="1">
    <location>
        <begin position="40"/>
        <end position="59"/>
    </location>
</feature>
<evidence type="ECO:0000256" key="1">
    <source>
        <dbReference type="SAM" id="Phobius"/>
    </source>
</evidence>
<reference evidence="2 3" key="1">
    <citation type="submission" date="2019-01" db="EMBL/GenBank/DDBJ databases">
        <title>Muriicola soli sp. nov., isolated from soil.</title>
        <authorList>
            <person name="Kang H.J."/>
            <person name="Kim S.B."/>
        </authorList>
    </citation>
    <scope>NUCLEOTIDE SEQUENCE [LARGE SCALE GENOMIC DNA]</scope>
    <source>
        <strain evidence="2 3">MMS17-SY002</strain>
    </source>
</reference>
<dbReference type="RefSeq" id="WP_129603579.1">
    <property type="nucleotide sequence ID" value="NZ_CP035544.1"/>
</dbReference>
<accession>A0A411E927</accession>
<dbReference type="EMBL" id="CP035544">
    <property type="protein sequence ID" value="QBA64034.1"/>
    <property type="molecule type" value="Genomic_DNA"/>
</dbReference>
<proteinExistence type="predicted"/>
<evidence type="ECO:0000313" key="3">
    <source>
        <dbReference type="Proteomes" id="UP000290889"/>
    </source>
</evidence>
<dbReference type="Proteomes" id="UP000290889">
    <property type="component" value="Chromosome"/>
</dbReference>
<keyword evidence="1" id="KW-0812">Transmembrane</keyword>
<gene>
    <name evidence="2" type="ORF">EQY75_05475</name>
</gene>
<sequence>MKSKSHSHNNAVHINISWIFALIFLSLGILNLIFIHPIPALFYVLLALFYFPFLNELLYKSLGFTIPLWIKTLAGLLVIWGTMAVGDLMELFEAWMLK</sequence>
<keyword evidence="3" id="KW-1185">Reference proteome</keyword>